<organism evidence="5 6">
    <name type="scientific">Tolypocladium paradoxum</name>
    <dbReference type="NCBI Taxonomy" id="94208"/>
    <lineage>
        <taxon>Eukaryota</taxon>
        <taxon>Fungi</taxon>
        <taxon>Dikarya</taxon>
        <taxon>Ascomycota</taxon>
        <taxon>Pezizomycotina</taxon>
        <taxon>Sordariomycetes</taxon>
        <taxon>Hypocreomycetidae</taxon>
        <taxon>Hypocreales</taxon>
        <taxon>Ophiocordycipitaceae</taxon>
        <taxon>Tolypocladium</taxon>
    </lineage>
</organism>
<evidence type="ECO:0000259" key="4">
    <source>
        <dbReference type="PROSITE" id="PS51782"/>
    </source>
</evidence>
<dbReference type="CDD" id="cd00118">
    <property type="entry name" value="LysM"/>
    <property type="match status" value="1"/>
</dbReference>
<dbReference type="Pfam" id="PF01476">
    <property type="entry name" value="LysM"/>
    <property type="match status" value="1"/>
</dbReference>
<keyword evidence="6" id="KW-1185">Reference proteome</keyword>
<dbReference type="InterPro" id="IPR036779">
    <property type="entry name" value="LysM_dom_sf"/>
</dbReference>
<reference evidence="5 6" key="1">
    <citation type="submission" date="2018-01" db="EMBL/GenBank/DDBJ databases">
        <title>Harnessing the power of phylogenomics to disentangle the directionality and signatures of interkingdom host jumping in the parasitic fungal genus Tolypocladium.</title>
        <authorList>
            <person name="Quandt C.A."/>
            <person name="Patterson W."/>
            <person name="Spatafora J.W."/>
        </authorList>
    </citation>
    <scope>NUCLEOTIDE SEQUENCE [LARGE SCALE GENOMIC DNA]</scope>
    <source>
        <strain evidence="5 6">NRBC 100945</strain>
    </source>
</reference>
<feature type="domain" description="LysM" evidence="4">
    <location>
        <begin position="87"/>
        <end position="133"/>
    </location>
</feature>
<keyword evidence="2" id="KW-0843">Virulence</keyword>
<comment type="similarity">
    <text evidence="3">Belongs to the secreted LysM effector family.</text>
</comment>
<dbReference type="AlphaFoldDB" id="A0A2S4KP37"/>
<proteinExistence type="inferred from homology"/>
<name>A0A2S4KP37_9HYPO</name>
<comment type="caution">
    <text evidence="5">The sequence shown here is derived from an EMBL/GenBank/DDBJ whole genome shotgun (WGS) entry which is preliminary data.</text>
</comment>
<dbReference type="EMBL" id="PKSG01000942">
    <property type="protein sequence ID" value="POR31926.1"/>
    <property type="molecule type" value="Genomic_DNA"/>
</dbReference>
<dbReference type="PROSITE" id="PS51782">
    <property type="entry name" value="LYSM"/>
    <property type="match status" value="1"/>
</dbReference>
<dbReference type="PANTHER" id="PTHR34997:SF1">
    <property type="entry name" value="PEPTIDOGLYCAN-BINDING LYSIN DOMAIN"/>
    <property type="match status" value="1"/>
</dbReference>
<evidence type="ECO:0000256" key="3">
    <source>
        <dbReference type="ARBA" id="ARBA00044955"/>
    </source>
</evidence>
<dbReference type="Gene3D" id="3.10.350.10">
    <property type="entry name" value="LysM domain"/>
    <property type="match status" value="1"/>
</dbReference>
<evidence type="ECO:0000313" key="6">
    <source>
        <dbReference type="Proteomes" id="UP000237481"/>
    </source>
</evidence>
<dbReference type="PANTHER" id="PTHR34997">
    <property type="entry name" value="AM15"/>
    <property type="match status" value="1"/>
</dbReference>
<dbReference type="Proteomes" id="UP000237481">
    <property type="component" value="Unassembled WGS sequence"/>
</dbReference>
<evidence type="ECO:0000256" key="1">
    <source>
        <dbReference type="ARBA" id="ARBA00022669"/>
    </source>
</evidence>
<gene>
    <name evidence="5" type="ORF">TPAR_07876</name>
</gene>
<dbReference type="SUPFAM" id="SSF54106">
    <property type="entry name" value="LysM domain"/>
    <property type="match status" value="1"/>
</dbReference>
<accession>A0A2S4KP37</accession>
<dbReference type="STRING" id="94208.A0A2S4KP37"/>
<protein>
    <recommendedName>
        <fullName evidence="4">LysM domain-containing protein</fullName>
    </recommendedName>
</protein>
<dbReference type="InterPro" id="IPR052210">
    <property type="entry name" value="LysM1-like"/>
</dbReference>
<evidence type="ECO:0000256" key="2">
    <source>
        <dbReference type="ARBA" id="ARBA00023026"/>
    </source>
</evidence>
<dbReference type="GO" id="GO:0008061">
    <property type="term" value="F:chitin binding"/>
    <property type="evidence" value="ECO:0007669"/>
    <property type="project" value="UniProtKB-KW"/>
</dbReference>
<evidence type="ECO:0000313" key="5">
    <source>
        <dbReference type="EMBL" id="POR31926.1"/>
    </source>
</evidence>
<dbReference type="OrthoDB" id="2281372at2759"/>
<sequence length="174" mass="18430">MAVTQTTTAEDVNDFMSWNPSLSYNASNSADCQLKQGYQYCAQSTLPTATTTSLVSKTSTQQATSMGLSGEQTPLPIQTGMTSKCGKFYLVKSGDGCYDIALANKITLSDFYSWNPALNGDCSGLYSDYYACVGLLSGATASTSPATRTTATPRGLFRVVSELLHLFGAGGQMN</sequence>
<dbReference type="InterPro" id="IPR018392">
    <property type="entry name" value="LysM"/>
</dbReference>
<keyword evidence="1" id="KW-0147">Chitin-binding</keyword>